<dbReference type="AlphaFoldDB" id="A0A2S2KRP4"/>
<feature type="region of interest" description="Disordered" evidence="2">
    <location>
        <begin position="461"/>
        <end position="485"/>
    </location>
</feature>
<proteinExistence type="predicted"/>
<evidence type="ECO:0000256" key="1">
    <source>
        <dbReference type="SAM" id="Coils"/>
    </source>
</evidence>
<evidence type="ECO:0000313" key="4">
    <source>
        <dbReference type="Proteomes" id="UP000245829"/>
    </source>
</evidence>
<dbReference type="Proteomes" id="UP000245829">
    <property type="component" value="Unassembled WGS sequence"/>
</dbReference>
<reference evidence="3 4" key="1">
    <citation type="submission" date="2018-05" db="EMBL/GenBank/DDBJ databases">
        <title>genome sequencing of Nitrosopumilus sp. NM25.</title>
        <authorList>
            <person name="Mori K."/>
            <person name="Nakagawa T."/>
        </authorList>
    </citation>
    <scope>NUCLEOTIDE SEQUENCE [LARGE SCALE GENOMIC DNA]</scope>
    <source>
        <strain evidence="3 4">NM25</strain>
    </source>
</reference>
<name>A0A2S2KRP4_9ARCH</name>
<keyword evidence="1" id="KW-0175">Coiled coil</keyword>
<accession>A0A2S2KRP4</accession>
<sequence length="603" mass="68315">MTILFAGDYAYAQQSNISEQTILSEDLKNDPMAQDLLKKIEQTKKMIEDLQQTEYEQNQARENLERARVLSLERLNQDLKMWDRLWEQHSSRNAFDSFVSKKPDHVQGVFWDQFEFKEQKVKAGRSAMNQILANGGTMQSAKDAYNMAASTQRIELIEVNAQFNVKHNLADYNEQQLFNSTGQIHFSPYAESKLSEFYSDHKLQPNYILANPDDASISAQRSSTGNDVTQCNEGYVLVSRITSEYKTCVDEATAENWVSNNVPGIIIYNHDMGEISSDVKTNPATDCGEGYQVVYRLAQSEYQCVSDYAAKQMLSDNTAEIHTLIEYIYNKDKQKITADTIYEINQKILKITKDHSAAKKSLESKYQEMLENEETLTKQEIRQVIIEYKNGHGLTREDLSKSISELNDANNAVKEKIIEQRDAALLKLESEQKSKVLDAVKGYEKNPDINVDWNDYLDETSTAKESESKQTVGATTSQVSHEPPNNDFLFDNKVIRIDNVDLVNSFGQKLSNIESNQILQVVADITNPSDIKQDFVYMLDIKDSKDNPIRPTTWVTGTLTAEQTFNVGLSWIPEESGEFTATISTGNSMESVSHVADIGIVIS</sequence>
<evidence type="ECO:0000256" key="2">
    <source>
        <dbReference type="SAM" id="MobiDB-lite"/>
    </source>
</evidence>
<comment type="caution">
    <text evidence="3">The sequence shown here is derived from an EMBL/GenBank/DDBJ whole genome shotgun (WGS) entry which is preliminary data.</text>
</comment>
<keyword evidence="4" id="KW-1185">Reference proteome</keyword>
<dbReference type="EMBL" id="BGKI01000004">
    <property type="protein sequence ID" value="GBH34237.1"/>
    <property type="molecule type" value="Genomic_DNA"/>
</dbReference>
<feature type="coiled-coil region" evidence="1">
    <location>
        <begin position="359"/>
        <end position="423"/>
    </location>
</feature>
<protein>
    <submittedName>
        <fullName evidence="3">Uncharacterized protein</fullName>
    </submittedName>
</protein>
<organism evidence="3 4">
    <name type="scientific">Nitrosopumilus zosterae</name>
    <dbReference type="NCBI Taxonomy" id="718286"/>
    <lineage>
        <taxon>Archaea</taxon>
        <taxon>Nitrososphaerota</taxon>
        <taxon>Nitrososphaeria</taxon>
        <taxon>Nitrosopumilales</taxon>
        <taxon>Nitrosopumilaceae</taxon>
        <taxon>Nitrosopumilus</taxon>
    </lineage>
</organism>
<gene>
    <name evidence="3" type="ORF">NZNM25_10280</name>
</gene>
<feature type="compositionally biased region" description="Polar residues" evidence="2">
    <location>
        <begin position="469"/>
        <end position="480"/>
    </location>
</feature>
<evidence type="ECO:0000313" key="3">
    <source>
        <dbReference type="EMBL" id="GBH34237.1"/>
    </source>
</evidence>
<feature type="coiled-coil region" evidence="1">
    <location>
        <begin position="33"/>
        <end position="70"/>
    </location>
</feature>